<gene>
    <name evidence="3" type="ORF">WG900_13655</name>
</gene>
<accession>A0ABU8SAG8</accession>
<comment type="caution">
    <text evidence="3">The sequence shown here is derived from an EMBL/GenBank/DDBJ whole genome shotgun (WGS) entry which is preliminary data.</text>
</comment>
<dbReference type="SUPFAM" id="SSF52833">
    <property type="entry name" value="Thioredoxin-like"/>
    <property type="match status" value="1"/>
</dbReference>
<dbReference type="Pfam" id="PF13462">
    <property type="entry name" value="Thioredoxin_4"/>
    <property type="match status" value="1"/>
</dbReference>
<protein>
    <submittedName>
        <fullName evidence="3">Thioredoxin domain-containing protein</fullName>
    </submittedName>
</protein>
<feature type="domain" description="Thioredoxin-like fold" evidence="2">
    <location>
        <begin position="43"/>
        <end position="223"/>
    </location>
</feature>
<organism evidence="3 4">
    <name type="scientific">Novosphingobium aquae</name>
    <dbReference type="NCBI Taxonomy" id="3133435"/>
    <lineage>
        <taxon>Bacteria</taxon>
        <taxon>Pseudomonadati</taxon>
        <taxon>Pseudomonadota</taxon>
        <taxon>Alphaproteobacteria</taxon>
        <taxon>Sphingomonadales</taxon>
        <taxon>Sphingomonadaceae</taxon>
        <taxon>Novosphingobium</taxon>
    </lineage>
</organism>
<dbReference type="Gene3D" id="3.40.30.10">
    <property type="entry name" value="Glutaredoxin"/>
    <property type="match status" value="1"/>
</dbReference>
<dbReference type="RefSeq" id="WP_339967820.1">
    <property type="nucleotide sequence ID" value="NZ_JBBHJY010000007.1"/>
</dbReference>
<evidence type="ECO:0000313" key="3">
    <source>
        <dbReference type="EMBL" id="MEJ6010963.1"/>
    </source>
</evidence>
<dbReference type="Gene3D" id="1.10.40.110">
    <property type="match status" value="1"/>
</dbReference>
<dbReference type="InterPro" id="IPR012336">
    <property type="entry name" value="Thioredoxin-like_fold"/>
</dbReference>
<keyword evidence="1" id="KW-0732">Signal</keyword>
<evidence type="ECO:0000259" key="2">
    <source>
        <dbReference type="Pfam" id="PF13462"/>
    </source>
</evidence>
<feature type="signal peptide" evidence="1">
    <location>
        <begin position="1"/>
        <end position="19"/>
    </location>
</feature>
<dbReference type="InterPro" id="IPR036249">
    <property type="entry name" value="Thioredoxin-like_sf"/>
</dbReference>
<reference evidence="3 4" key="1">
    <citation type="submission" date="2024-03" db="EMBL/GenBank/DDBJ databases">
        <authorList>
            <person name="Jo J.-H."/>
        </authorList>
    </citation>
    <scope>NUCLEOTIDE SEQUENCE [LARGE SCALE GENOMIC DNA]</scope>
    <source>
        <strain evidence="3 4">AS3R-12</strain>
    </source>
</reference>
<keyword evidence="4" id="KW-1185">Reference proteome</keyword>
<evidence type="ECO:0000256" key="1">
    <source>
        <dbReference type="SAM" id="SignalP"/>
    </source>
</evidence>
<proteinExistence type="predicted"/>
<dbReference type="EMBL" id="JBBHJY010000007">
    <property type="protein sequence ID" value="MEJ6010963.1"/>
    <property type="molecule type" value="Genomic_DNA"/>
</dbReference>
<dbReference type="Proteomes" id="UP001379235">
    <property type="component" value="Unassembled WGS sequence"/>
</dbReference>
<evidence type="ECO:0000313" key="4">
    <source>
        <dbReference type="Proteomes" id="UP001379235"/>
    </source>
</evidence>
<name>A0ABU8SAG8_9SPHN</name>
<feature type="chain" id="PRO_5046120220" evidence="1">
    <location>
        <begin position="20"/>
        <end position="231"/>
    </location>
</feature>
<sequence length="231" mass="25218">MTVLRAALLLLTATASIGAGKPSPKLGPKAPANWTATVVRTSGEAHLLGNPAAKVKLIEYVSYTCSHCADFEIQAGSELALGFIKPGTGSLELRPYFRNPIDIAATLMAYCGPPSRFMGNHAALLRGQKGWLTPVTNAQMRRWQTGTFASQMQAVANDLKLYDLFIRRGYNRIELERCLTNEPLARRIASENRTAESVIGIQGTPSFVLNDRLIDAGDWRSLRPYLAAATR</sequence>